<sequence length="230" mass="25766">MKLTIATVTFFIVSASALRQFDSSKIDFSNELSVVNYFKRTIDDLSESIKEDGWDIFYVEKKVINYTLPVPVIFSTMYLVQDFLSHGLSNIVVNKASYNTDSSSLSFDIELPFVAAKLGAGKIETTYFGTTFKMIASGSVAIPHIRFVGQFGINVNPPISIKSSKVNFTMAGIVSDVKFKIQDDDYSDMINEMLFINLPAKLKEFSNELNELFGILSKDYINDYLKAGKN</sequence>
<keyword evidence="2" id="KW-1185">Reference proteome</keyword>
<evidence type="ECO:0000313" key="2">
    <source>
        <dbReference type="Proteomes" id="UP001231649"/>
    </source>
</evidence>
<comment type="caution">
    <text evidence="1">The sequence shown here is derived from an EMBL/GenBank/DDBJ whole genome shotgun (WGS) entry which is preliminary data.</text>
</comment>
<dbReference type="Proteomes" id="UP001231649">
    <property type="component" value="Chromosome 5"/>
</dbReference>
<accession>A0ACC2R7J6</accession>
<protein>
    <submittedName>
        <fullName evidence="1">Uncharacterized protein</fullName>
    </submittedName>
</protein>
<evidence type="ECO:0000313" key="1">
    <source>
        <dbReference type="EMBL" id="KAJ8735058.1"/>
    </source>
</evidence>
<proteinExistence type="predicted"/>
<dbReference type="EMBL" id="CM056781">
    <property type="protein sequence ID" value="KAJ8735058.1"/>
    <property type="molecule type" value="Genomic_DNA"/>
</dbReference>
<reference evidence="1" key="1">
    <citation type="submission" date="2023-03" db="EMBL/GenBank/DDBJ databases">
        <title>Chromosome-level genomes of two armyworms, Mythimna separata and Mythimna loreyi, provide insights into the biosynthesis and reception of sex pheromones.</title>
        <authorList>
            <person name="Zhao H."/>
        </authorList>
    </citation>
    <scope>NUCLEOTIDE SEQUENCE</scope>
    <source>
        <strain evidence="1">BeijingLab</strain>
    </source>
</reference>
<organism evidence="1 2">
    <name type="scientific">Mythimna loreyi</name>
    <dbReference type="NCBI Taxonomy" id="667449"/>
    <lineage>
        <taxon>Eukaryota</taxon>
        <taxon>Metazoa</taxon>
        <taxon>Ecdysozoa</taxon>
        <taxon>Arthropoda</taxon>
        <taxon>Hexapoda</taxon>
        <taxon>Insecta</taxon>
        <taxon>Pterygota</taxon>
        <taxon>Neoptera</taxon>
        <taxon>Endopterygota</taxon>
        <taxon>Lepidoptera</taxon>
        <taxon>Glossata</taxon>
        <taxon>Ditrysia</taxon>
        <taxon>Noctuoidea</taxon>
        <taxon>Noctuidae</taxon>
        <taxon>Noctuinae</taxon>
        <taxon>Hadenini</taxon>
        <taxon>Mythimna</taxon>
    </lineage>
</organism>
<name>A0ACC2R7J6_9NEOP</name>
<gene>
    <name evidence="1" type="ORF">PYW08_014308</name>
</gene>